<evidence type="ECO:0000256" key="1">
    <source>
        <dbReference type="SAM" id="Coils"/>
    </source>
</evidence>
<accession>A0A9W8ZWQ1</accession>
<name>A0A9W8ZWQ1_9AGAR</name>
<dbReference type="GO" id="GO:0008270">
    <property type="term" value="F:zinc ion binding"/>
    <property type="evidence" value="ECO:0007669"/>
    <property type="project" value="InterPro"/>
</dbReference>
<dbReference type="InterPro" id="IPR001878">
    <property type="entry name" value="Znf_CCHC"/>
</dbReference>
<evidence type="ECO:0000256" key="2">
    <source>
        <dbReference type="SAM" id="MobiDB-lite"/>
    </source>
</evidence>
<feature type="region of interest" description="Disordered" evidence="2">
    <location>
        <begin position="1"/>
        <end position="44"/>
    </location>
</feature>
<reference evidence="4" key="2">
    <citation type="journal article" date="2023" name="Proc. Natl. Acad. Sci. U.S.A.">
        <title>A global phylogenomic analysis of the shiitake genus Lentinula.</title>
        <authorList>
            <person name="Sierra-Patev S."/>
            <person name="Min B."/>
            <person name="Naranjo-Ortiz M."/>
            <person name="Looney B."/>
            <person name="Konkel Z."/>
            <person name="Slot J.C."/>
            <person name="Sakamoto Y."/>
            <person name="Steenwyk J.L."/>
            <person name="Rokas A."/>
            <person name="Carro J."/>
            <person name="Camarero S."/>
            <person name="Ferreira P."/>
            <person name="Molpeceres G."/>
            <person name="Ruiz-Duenas F.J."/>
            <person name="Serrano A."/>
            <person name="Henrissat B."/>
            <person name="Drula E."/>
            <person name="Hughes K.W."/>
            <person name="Mata J.L."/>
            <person name="Ishikawa N.K."/>
            <person name="Vargas-Isla R."/>
            <person name="Ushijima S."/>
            <person name="Smith C.A."/>
            <person name="Donoghue J."/>
            <person name="Ahrendt S."/>
            <person name="Andreopoulos W."/>
            <person name="He G."/>
            <person name="LaButti K."/>
            <person name="Lipzen A."/>
            <person name="Ng V."/>
            <person name="Riley R."/>
            <person name="Sandor L."/>
            <person name="Barry K."/>
            <person name="Martinez A.T."/>
            <person name="Xiao Y."/>
            <person name="Gibbons J.G."/>
            <person name="Terashima K."/>
            <person name="Grigoriev I.V."/>
            <person name="Hibbett D."/>
        </authorList>
    </citation>
    <scope>NUCLEOTIDE SEQUENCE</scope>
    <source>
        <strain evidence="4">Sp2 HRB7682 ss15</strain>
    </source>
</reference>
<feature type="domain" description="CCHC-type" evidence="3">
    <location>
        <begin position="405"/>
        <end position="421"/>
    </location>
</feature>
<keyword evidence="1" id="KW-0175">Coiled coil</keyword>
<reference evidence="4" key="1">
    <citation type="submission" date="2022-08" db="EMBL/GenBank/DDBJ databases">
        <authorList>
            <consortium name="DOE Joint Genome Institute"/>
            <person name="Min B."/>
            <person name="Riley R."/>
            <person name="Sierra-Patev S."/>
            <person name="Naranjo-Ortiz M."/>
            <person name="Looney B."/>
            <person name="Konkel Z."/>
            <person name="Slot J.C."/>
            <person name="Sakamoto Y."/>
            <person name="Steenwyk J.L."/>
            <person name="Rokas A."/>
            <person name="Carro J."/>
            <person name="Camarero S."/>
            <person name="Ferreira P."/>
            <person name="Molpeceres G."/>
            <person name="Ruiz-Duenas F.J."/>
            <person name="Serrano A."/>
            <person name="Henrissat B."/>
            <person name="Drula E."/>
            <person name="Hughes K.W."/>
            <person name="Mata J.L."/>
            <person name="Ishikawa N.K."/>
            <person name="Vargas-Isla R."/>
            <person name="Ushijima S."/>
            <person name="Smith C.A."/>
            <person name="Ahrendt S."/>
            <person name="Andreopoulos W."/>
            <person name="He G."/>
            <person name="Labutti K."/>
            <person name="Lipzen A."/>
            <person name="Ng V."/>
            <person name="Sandor L."/>
            <person name="Barry K."/>
            <person name="Martinez A.T."/>
            <person name="Xiao Y."/>
            <person name="Gibbons J.G."/>
            <person name="Terashima K."/>
            <person name="Hibbett D.S."/>
            <person name="Grigoriev I.V."/>
        </authorList>
    </citation>
    <scope>NUCLEOTIDE SEQUENCE</scope>
    <source>
        <strain evidence="4">Sp2 HRB7682 ss15</strain>
    </source>
</reference>
<dbReference type="AlphaFoldDB" id="A0A9W8ZWQ1"/>
<proteinExistence type="predicted"/>
<feature type="region of interest" description="Disordered" evidence="2">
    <location>
        <begin position="518"/>
        <end position="616"/>
    </location>
</feature>
<dbReference type="EMBL" id="JANVFS010000038">
    <property type="protein sequence ID" value="KAJ4468357.1"/>
    <property type="molecule type" value="Genomic_DNA"/>
</dbReference>
<evidence type="ECO:0000313" key="5">
    <source>
        <dbReference type="Proteomes" id="UP001150238"/>
    </source>
</evidence>
<feature type="compositionally biased region" description="Polar residues" evidence="2">
    <location>
        <begin position="1"/>
        <end position="10"/>
    </location>
</feature>
<organism evidence="4 5">
    <name type="scientific">Lentinula lateritia</name>
    <dbReference type="NCBI Taxonomy" id="40482"/>
    <lineage>
        <taxon>Eukaryota</taxon>
        <taxon>Fungi</taxon>
        <taxon>Dikarya</taxon>
        <taxon>Basidiomycota</taxon>
        <taxon>Agaricomycotina</taxon>
        <taxon>Agaricomycetes</taxon>
        <taxon>Agaricomycetidae</taxon>
        <taxon>Agaricales</taxon>
        <taxon>Marasmiineae</taxon>
        <taxon>Omphalotaceae</taxon>
        <taxon>Lentinula</taxon>
    </lineage>
</organism>
<gene>
    <name evidence="4" type="ORF">C8J55DRAFT_564852</name>
</gene>
<feature type="compositionally biased region" description="Gly residues" evidence="2">
    <location>
        <begin position="525"/>
        <end position="541"/>
    </location>
</feature>
<protein>
    <recommendedName>
        <fullName evidence="3">CCHC-type domain-containing protein</fullName>
    </recommendedName>
</protein>
<dbReference type="SMART" id="SM00343">
    <property type="entry name" value="ZnF_C2HC"/>
    <property type="match status" value="2"/>
</dbReference>
<feature type="coiled-coil region" evidence="1">
    <location>
        <begin position="138"/>
        <end position="176"/>
    </location>
</feature>
<dbReference type="GO" id="GO:0003676">
    <property type="term" value="F:nucleic acid binding"/>
    <property type="evidence" value="ECO:0007669"/>
    <property type="project" value="InterPro"/>
</dbReference>
<feature type="domain" description="CCHC-type" evidence="3">
    <location>
        <begin position="446"/>
        <end position="464"/>
    </location>
</feature>
<sequence>MSRNASNSSKEPPPGQQKLGFHPTQPVRNQMIPASPAASTNGEDDQRTLIAKAITMKLMASDEDCTVALPVKLVKLAAAAKDGKTKITQGDMWEKVALIGKILQECSFRDRMKHFRDELIEKMEERFDDETCRLEGRVKIMRKEAEDASKAAEKLKEKMEELVKDLEARGNAAREGMVEPEDGEVTQTNNNRLSYATAAQAKSVAQHIQQPRHSPAIRDAEMRDRRIIIKSDVESDWKLTEKEIVTKANLAMDKMLDDEGVGAKMKVMAATKIRGNGAFLLMGSVAEAEAMKVGGRLVRFCEAWGSSAILRPNYHEVVVESLPVETTIENAYERSCIEKANELPANSIAQIRWIKPIEKRRNDQRYAHAIFSMNSREAANKLILHQAIVGSKALRARKNKSDPRRCAKCNVFGHIAEQCKVEHDSCARCAGRHRTSSCTAPDDRLQCANCKTPGHGAASRDCPYFIRKLKERVQWEPERAYELFVTKDPETWVRDDAPLKEDFDQGWRQEVANSYNTWTTVKRGNGQGRLAGGKPGQGGGVQTSQPIRGRSSRPRTSRPPTGPPQATLDQYNFSQSRLTTNQLHLRPAQSQTRHEPSQRWGDTAIPDSQASNGTDP</sequence>
<dbReference type="Proteomes" id="UP001150238">
    <property type="component" value="Unassembled WGS sequence"/>
</dbReference>
<evidence type="ECO:0000259" key="3">
    <source>
        <dbReference type="SMART" id="SM00343"/>
    </source>
</evidence>
<evidence type="ECO:0000313" key="4">
    <source>
        <dbReference type="EMBL" id="KAJ4468357.1"/>
    </source>
</evidence>
<feature type="compositionally biased region" description="Polar residues" evidence="2">
    <location>
        <begin position="567"/>
        <end position="591"/>
    </location>
</feature>
<feature type="compositionally biased region" description="Polar residues" evidence="2">
    <location>
        <begin position="606"/>
        <end position="616"/>
    </location>
</feature>
<comment type="caution">
    <text evidence="4">The sequence shown here is derived from an EMBL/GenBank/DDBJ whole genome shotgun (WGS) entry which is preliminary data.</text>
</comment>